<organism evidence="1 2">
    <name type="scientific">Triticum urartu</name>
    <name type="common">Red wild einkorn</name>
    <name type="synonym">Crithodium urartu</name>
    <dbReference type="NCBI Taxonomy" id="4572"/>
    <lineage>
        <taxon>Eukaryota</taxon>
        <taxon>Viridiplantae</taxon>
        <taxon>Streptophyta</taxon>
        <taxon>Embryophyta</taxon>
        <taxon>Tracheophyta</taxon>
        <taxon>Spermatophyta</taxon>
        <taxon>Magnoliopsida</taxon>
        <taxon>Liliopsida</taxon>
        <taxon>Poales</taxon>
        <taxon>Poaceae</taxon>
        <taxon>BOP clade</taxon>
        <taxon>Pooideae</taxon>
        <taxon>Triticodae</taxon>
        <taxon>Triticeae</taxon>
        <taxon>Triticinae</taxon>
        <taxon>Triticum</taxon>
    </lineage>
</organism>
<dbReference type="AlphaFoldDB" id="A0A8R7PQS4"/>
<evidence type="ECO:0000313" key="1">
    <source>
        <dbReference type="EnsemblPlants" id="TuG1812G0300001699.01.T01.cds460109"/>
    </source>
</evidence>
<protein>
    <submittedName>
        <fullName evidence="1">Uncharacterized protein</fullName>
    </submittedName>
</protein>
<reference evidence="1" key="3">
    <citation type="submission" date="2022-06" db="UniProtKB">
        <authorList>
            <consortium name="EnsemblPlants"/>
        </authorList>
    </citation>
    <scope>IDENTIFICATION</scope>
</reference>
<sequence>MVTTWIRSSSPNVFIISPRALRGLSTLLILDLWCTVE</sequence>
<evidence type="ECO:0000313" key="2">
    <source>
        <dbReference type="Proteomes" id="UP000015106"/>
    </source>
</evidence>
<reference evidence="1" key="2">
    <citation type="submission" date="2018-03" db="EMBL/GenBank/DDBJ databases">
        <title>The Triticum urartu genome reveals the dynamic nature of wheat genome evolution.</title>
        <authorList>
            <person name="Ling H."/>
            <person name="Ma B."/>
            <person name="Shi X."/>
            <person name="Liu H."/>
            <person name="Dong L."/>
            <person name="Sun H."/>
            <person name="Cao Y."/>
            <person name="Gao Q."/>
            <person name="Zheng S."/>
            <person name="Li Y."/>
            <person name="Yu Y."/>
            <person name="Du H."/>
            <person name="Qi M."/>
            <person name="Li Y."/>
            <person name="Yu H."/>
            <person name="Cui Y."/>
            <person name="Wang N."/>
            <person name="Chen C."/>
            <person name="Wu H."/>
            <person name="Zhao Y."/>
            <person name="Zhang J."/>
            <person name="Li Y."/>
            <person name="Zhou W."/>
            <person name="Zhang B."/>
            <person name="Hu W."/>
            <person name="Eijk M."/>
            <person name="Tang J."/>
            <person name="Witsenboer H."/>
            <person name="Zhao S."/>
            <person name="Li Z."/>
            <person name="Zhang A."/>
            <person name="Wang D."/>
            <person name="Liang C."/>
        </authorList>
    </citation>
    <scope>NUCLEOTIDE SEQUENCE [LARGE SCALE GENOMIC DNA]</scope>
    <source>
        <strain evidence="1">cv. G1812</strain>
    </source>
</reference>
<dbReference type="Gramene" id="TuG1812G0300001699.01.T01">
    <property type="protein sequence ID" value="TuG1812G0300001699.01.T01.cds460109"/>
    <property type="gene ID" value="TuG1812G0300001699.01"/>
</dbReference>
<name>A0A8R7PQS4_TRIUA</name>
<keyword evidence="2" id="KW-1185">Reference proteome</keyword>
<accession>A0A8R7PQS4</accession>
<reference evidence="2" key="1">
    <citation type="journal article" date="2013" name="Nature">
        <title>Draft genome of the wheat A-genome progenitor Triticum urartu.</title>
        <authorList>
            <person name="Ling H.Q."/>
            <person name="Zhao S."/>
            <person name="Liu D."/>
            <person name="Wang J."/>
            <person name="Sun H."/>
            <person name="Zhang C."/>
            <person name="Fan H."/>
            <person name="Li D."/>
            <person name="Dong L."/>
            <person name="Tao Y."/>
            <person name="Gao C."/>
            <person name="Wu H."/>
            <person name="Li Y."/>
            <person name="Cui Y."/>
            <person name="Guo X."/>
            <person name="Zheng S."/>
            <person name="Wang B."/>
            <person name="Yu K."/>
            <person name="Liang Q."/>
            <person name="Yang W."/>
            <person name="Lou X."/>
            <person name="Chen J."/>
            <person name="Feng M."/>
            <person name="Jian J."/>
            <person name="Zhang X."/>
            <person name="Luo G."/>
            <person name="Jiang Y."/>
            <person name="Liu J."/>
            <person name="Wang Z."/>
            <person name="Sha Y."/>
            <person name="Zhang B."/>
            <person name="Wu H."/>
            <person name="Tang D."/>
            <person name="Shen Q."/>
            <person name="Xue P."/>
            <person name="Zou S."/>
            <person name="Wang X."/>
            <person name="Liu X."/>
            <person name="Wang F."/>
            <person name="Yang Y."/>
            <person name="An X."/>
            <person name="Dong Z."/>
            <person name="Zhang K."/>
            <person name="Zhang X."/>
            <person name="Luo M.C."/>
            <person name="Dvorak J."/>
            <person name="Tong Y."/>
            <person name="Wang J."/>
            <person name="Yang H."/>
            <person name="Li Z."/>
            <person name="Wang D."/>
            <person name="Zhang A."/>
            <person name="Wang J."/>
        </authorList>
    </citation>
    <scope>NUCLEOTIDE SEQUENCE</scope>
    <source>
        <strain evidence="2">cv. G1812</strain>
    </source>
</reference>
<dbReference type="EnsemblPlants" id="TuG1812G0300001699.01.T01">
    <property type="protein sequence ID" value="TuG1812G0300001699.01.T01.cds460109"/>
    <property type="gene ID" value="TuG1812G0300001699.01"/>
</dbReference>
<proteinExistence type="predicted"/>
<dbReference type="Proteomes" id="UP000015106">
    <property type="component" value="Chromosome 3"/>
</dbReference>